<gene>
    <name evidence="1" type="ORF">ADUPG1_002647</name>
</gene>
<feature type="non-terminal residue" evidence="1">
    <location>
        <position position="124"/>
    </location>
</feature>
<comment type="caution">
    <text evidence="1">The sequence shown here is derived from an EMBL/GenBank/DDBJ whole genome shotgun (WGS) entry which is preliminary data.</text>
</comment>
<protein>
    <submittedName>
        <fullName evidence="1">Uncharacterized protein</fullName>
    </submittedName>
</protein>
<keyword evidence="2" id="KW-1185">Reference proteome</keyword>
<dbReference type="EMBL" id="BQXS01003179">
    <property type="protein sequence ID" value="GKT33803.1"/>
    <property type="molecule type" value="Genomic_DNA"/>
</dbReference>
<sequence>MKKFLVPVLVLIIIALSGTSIYFYNLYKESQTYLVKDYYRDLKVVGGKRISDEIFLNSDGKWWIKADAAIKHIDSNMYYSGSGKRVYMPLDSMDFKLENRDLTSYMDANLEKINVPVRVIEGIR</sequence>
<evidence type="ECO:0000313" key="1">
    <source>
        <dbReference type="EMBL" id="GKT33803.1"/>
    </source>
</evidence>
<accession>A0ABQ5KMQ7</accession>
<dbReference type="Proteomes" id="UP001057375">
    <property type="component" value="Unassembled WGS sequence"/>
</dbReference>
<evidence type="ECO:0000313" key="2">
    <source>
        <dbReference type="Proteomes" id="UP001057375"/>
    </source>
</evidence>
<organism evidence="1 2">
    <name type="scientific">Aduncisulcus paluster</name>
    <dbReference type="NCBI Taxonomy" id="2918883"/>
    <lineage>
        <taxon>Eukaryota</taxon>
        <taxon>Metamonada</taxon>
        <taxon>Carpediemonas-like organisms</taxon>
        <taxon>Aduncisulcus</taxon>
    </lineage>
</organism>
<name>A0ABQ5KMQ7_9EUKA</name>
<proteinExistence type="predicted"/>
<reference evidence="1" key="1">
    <citation type="submission" date="2022-03" db="EMBL/GenBank/DDBJ databases">
        <title>Draft genome sequence of Aduncisulcus paluster, a free-living microaerophilic Fornicata.</title>
        <authorList>
            <person name="Yuyama I."/>
            <person name="Kume K."/>
            <person name="Tamura T."/>
            <person name="Inagaki Y."/>
            <person name="Hashimoto T."/>
        </authorList>
    </citation>
    <scope>NUCLEOTIDE SEQUENCE</scope>
    <source>
        <strain evidence="1">NY0171</strain>
    </source>
</reference>